<sequence length="188" mass="20499">MSNQDSGPLKPAQLPSQDFSQRDWHVHDTWCSPHDSSVLEVDAVESGAPGAHRNIEPLHISRIKYKLIGQRALTRWKNILSAALEDAVARSAVSEPGAQQFAELLMDRLSRLSTASTSTGAANGTIGESSQNMMSSVIFTAIFNAVTEPLGQADEWIQAAEECEYLDMPELSSDLEGLDSDEDEIVEL</sequence>
<name>K5VZX7_PHACS</name>
<evidence type="ECO:0000313" key="1">
    <source>
        <dbReference type="EMBL" id="EKM57143.1"/>
    </source>
</evidence>
<gene>
    <name evidence="1" type="ORF">PHACADRAFT_27871</name>
</gene>
<dbReference type="Proteomes" id="UP000008370">
    <property type="component" value="Unassembled WGS sequence"/>
</dbReference>
<dbReference type="InParanoid" id="K5VZX7"/>
<dbReference type="AlphaFoldDB" id="K5VZX7"/>
<dbReference type="EMBL" id="JH930471">
    <property type="protein sequence ID" value="EKM57143.1"/>
    <property type="molecule type" value="Genomic_DNA"/>
</dbReference>
<evidence type="ECO:0000313" key="2">
    <source>
        <dbReference type="Proteomes" id="UP000008370"/>
    </source>
</evidence>
<keyword evidence="2" id="KW-1185">Reference proteome</keyword>
<dbReference type="HOGENOM" id="CLU_1441525_0_0_1"/>
<accession>K5VZX7</accession>
<protein>
    <submittedName>
        <fullName evidence="1">Uncharacterized protein</fullName>
    </submittedName>
</protein>
<dbReference type="GeneID" id="18919513"/>
<reference evidence="1 2" key="1">
    <citation type="journal article" date="2012" name="BMC Genomics">
        <title>Comparative genomics of the white-rot fungi, Phanerochaete carnosa and P. chrysosporium, to elucidate the genetic basis of the distinct wood types they colonize.</title>
        <authorList>
            <person name="Suzuki H."/>
            <person name="MacDonald J."/>
            <person name="Syed K."/>
            <person name="Salamov A."/>
            <person name="Hori C."/>
            <person name="Aerts A."/>
            <person name="Henrissat B."/>
            <person name="Wiebenga A."/>
            <person name="vanKuyk P.A."/>
            <person name="Barry K."/>
            <person name="Lindquist E."/>
            <person name="LaButti K."/>
            <person name="Lapidus A."/>
            <person name="Lucas S."/>
            <person name="Coutinho P."/>
            <person name="Gong Y."/>
            <person name="Samejima M."/>
            <person name="Mahadevan R."/>
            <person name="Abou-Zaid M."/>
            <person name="de Vries R.P."/>
            <person name="Igarashi K."/>
            <person name="Yadav J.S."/>
            <person name="Grigoriev I.V."/>
            <person name="Master E.R."/>
        </authorList>
    </citation>
    <scope>NUCLEOTIDE SEQUENCE [LARGE SCALE GENOMIC DNA]</scope>
    <source>
        <strain evidence="1 2">HHB-10118-sp</strain>
    </source>
</reference>
<proteinExistence type="predicted"/>
<organism evidence="1 2">
    <name type="scientific">Phanerochaete carnosa (strain HHB-10118-sp)</name>
    <name type="common">White-rot fungus</name>
    <name type="synonym">Peniophora carnosa</name>
    <dbReference type="NCBI Taxonomy" id="650164"/>
    <lineage>
        <taxon>Eukaryota</taxon>
        <taxon>Fungi</taxon>
        <taxon>Dikarya</taxon>
        <taxon>Basidiomycota</taxon>
        <taxon>Agaricomycotina</taxon>
        <taxon>Agaricomycetes</taxon>
        <taxon>Polyporales</taxon>
        <taxon>Phanerochaetaceae</taxon>
        <taxon>Phanerochaete</taxon>
    </lineage>
</organism>
<dbReference type="KEGG" id="pco:PHACADRAFT_27871"/>
<dbReference type="RefSeq" id="XP_007394060.1">
    <property type="nucleotide sequence ID" value="XM_007393998.1"/>
</dbReference>